<dbReference type="PRINTS" id="PR00421">
    <property type="entry name" value="THIOREDOXIN"/>
</dbReference>
<evidence type="ECO:0000256" key="1">
    <source>
        <dbReference type="ARBA" id="ARBA00023157"/>
    </source>
</evidence>
<dbReference type="Ensembl" id="ENSLLET00000002755.1">
    <property type="protein sequence ID" value="ENSLLEP00000002639.1"/>
    <property type="gene ID" value="ENSLLEG00000001728.1"/>
</dbReference>
<accession>A0A8C5LUA1</accession>
<dbReference type="AlphaFoldDB" id="A0A8C5LUA1"/>
<dbReference type="FunFam" id="3.40.30.10:FF:000245">
    <property type="entry name" value="Thioredoxin"/>
    <property type="match status" value="1"/>
</dbReference>
<keyword evidence="1" id="KW-1015">Disulfide bond</keyword>
<dbReference type="InterPro" id="IPR013766">
    <property type="entry name" value="Thioredoxin_domain"/>
</dbReference>
<dbReference type="InterPro" id="IPR017937">
    <property type="entry name" value="Thioredoxin_CS"/>
</dbReference>
<dbReference type="Pfam" id="PF00085">
    <property type="entry name" value="Thioredoxin"/>
    <property type="match status" value="1"/>
</dbReference>
<evidence type="ECO:0000313" key="4">
    <source>
        <dbReference type="Ensembl" id="ENSLLEP00000002639.1"/>
    </source>
</evidence>
<dbReference type="PROSITE" id="PS00194">
    <property type="entry name" value="THIOREDOXIN_1"/>
    <property type="match status" value="1"/>
</dbReference>
<dbReference type="Gene3D" id="3.40.30.10">
    <property type="entry name" value="Glutaredoxin"/>
    <property type="match status" value="1"/>
</dbReference>
<evidence type="ECO:0000259" key="3">
    <source>
        <dbReference type="PROSITE" id="PS51352"/>
    </source>
</evidence>
<dbReference type="GeneTree" id="ENSGT00940000163988"/>
<feature type="domain" description="Thioredoxin" evidence="3">
    <location>
        <begin position="28"/>
        <end position="157"/>
    </location>
</feature>
<sequence>MSDRRASPPRPAYSCILLDGGGRSAIQFNSAQQEPGVTASRDRTGTMVKFIESKEEFTAITAKCGKLIVIDFTASWCGPCKTIAPVFEQCSKDFPNAEFYKVDVDDLSDVAEQCGIRAMPTFIFYKNGQRVSLLDPFCYSKMICKSQMRFHTRARFQSWC</sequence>
<protein>
    <recommendedName>
        <fullName evidence="3">Thioredoxin domain-containing protein</fullName>
    </recommendedName>
</protein>
<proteinExistence type="predicted"/>
<keyword evidence="2" id="KW-0676">Redox-active center</keyword>
<dbReference type="Proteomes" id="UP000694569">
    <property type="component" value="Unplaced"/>
</dbReference>
<dbReference type="InterPro" id="IPR036249">
    <property type="entry name" value="Thioredoxin-like_sf"/>
</dbReference>
<evidence type="ECO:0000313" key="5">
    <source>
        <dbReference type="Proteomes" id="UP000694569"/>
    </source>
</evidence>
<dbReference type="PANTHER" id="PTHR46115">
    <property type="entry name" value="THIOREDOXIN-LIKE PROTEIN 1"/>
    <property type="match status" value="1"/>
</dbReference>
<dbReference type="PROSITE" id="PS51352">
    <property type="entry name" value="THIOREDOXIN_2"/>
    <property type="match status" value="1"/>
</dbReference>
<dbReference type="OrthoDB" id="2121326at2759"/>
<evidence type="ECO:0000256" key="2">
    <source>
        <dbReference type="ARBA" id="ARBA00023284"/>
    </source>
</evidence>
<reference evidence="4" key="2">
    <citation type="submission" date="2025-09" db="UniProtKB">
        <authorList>
            <consortium name="Ensembl"/>
        </authorList>
    </citation>
    <scope>IDENTIFICATION</scope>
</reference>
<dbReference type="CDD" id="cd02947">
    <property type="entry name" value="TRX_family"/>
    <property type="match status" value="1"/>
</dbReference>
<keyword evidence="5" id="KW-1185">Reference proteome</keyword>
<organism evidence="4 5">
    <name type="scientific">Leptobrachium leishanense</name>
    <name type="common">Leishan spiny toad</name>
    <dbReference type="NCBI Taxonomy" id="445787"/>
    <lineage>
        <taxon>Eukaryota</taxon>
        <taxon>Metazoa</taxon>
        <taxon>Chordata</taxon>
        <taxon>Craniata</taxon>
        <taxon>Vertebrata</taxon>
        <taxon>Euteleostomi</taxon>
        <taxon>Amphibia</taxon>
        <taxon>Batrachia</taxon>
        <taxon>Anura</taxon>
        <taxon>Pelobatoidea</taxon>
        <taxon>Megophryidae</taxon>
        <taxon>Leptobrachium</taxon>
    </lineage>
</organism>
<dbReference type="SUPFAM" id="SSF52833">
    <property type="entry name" value="Thioredoxin-like"/>
    <property type="match status" value="1"/>
</dbReference>
<name>A0A8C5LUA1_9ANUR</name>
<reference evidence="4" key="1">
    <citation type="submission" date="2025-08" db="UniProtKB">
        <authorList>
            <consortium name="Ensembl"/>
        </authorList>
    </citation>
    <scope>IDENTIFICATION</scope>
</reference>